<dbReference type="SUPFAM" id="SSF46626">
    <property type="entry name" value="Cytochrome c"/>
    <property type="match status" value="2"/>
</dbReference>
<dbReference type="GO" id="GO:0004130">
    <property type="term" value="F:cytochrome-c peroxidase activity"/>
    <property type="evidence" value="ECO:0007669"/>
    <property type="project" value="UniProtKB-EC"/>
</dbReference>
<evidence type="ECO:0000256" key="6">
    <source>
        <dbReference type="PROSITE-ProRule" id="PRU00433"/>
    </source>
</evidence>
<gene>
    <name evidence="8" type="ORF">GGR24_000427</name>
</gene>
<dbReference type="PANTHER" id="PTHR30600:SF7">
    <property type="entry name" value="CYTOCHROME C PEROXIDASE-RELATED"/>
    <property type="match status" value="1"/>
</dbReference>
<protein>
    <submittedName>
        <fullName evidence="8">Cytochrome c peroxidase</fullName>
        <ecNumber evidence="8">1.11.1.5</ecNumber>
    </submittedName>
</protein>
<dbReference type="PROSITE" id="PS51007">
    <property type="entry name" value="CYTC"/>
    <property type="match status" value="2"/>
</dbReference>
<evidence type="ECO:0000256" key="3">
    <source>
        <dbReference type="ARBA" id="ARBA00022723"/>
    </source>
</evidence>
<evidence type="ECO:0000259" key="7">
    <source>
        <dbReference type="PROSITE" id="PS51007"/>
    </source>
</evidence>
<accession>A0A7W6GFL8</accession>
<evidence type="ECO:0000256" key="2">
    <source>
        <dbReference type="ARBA" id="ARBA00022617"/>
    </source>
</evidence>
<dbReference type="InterPro" id="IPR004852">
    <property type="entry name" value="Di-haem_cyt_c_peroxidsae"/>
</dbReference>
<dbReference type="Proteomes" id="UP000528964">
    <property type="component" value="Unassembled WGS sequence"/>
</dbReference>
<keyword evidence="5 6" id="KW-0408">Iron</keyword>
<dbReference type="GO" id="GO:0046872">
    <property type="term" value="F:metal ion binding"/>
    <property type="evidence" value="ECO:0007669"/>
    <property type="project" value="UniProtKB-KW"/>
</dbReference>
<dbReference type="RefSeq" id="WP_183393640.1">
    <property type="nucleotide sequence ID" value="NZ_JACIDR010000001.1"/>
</dbReference>
<evidence type="ECO:0000313" key="8">
    <source>
        <dbReference type="EMBL" id="MBB3971794.1"/>
    </source>
</evidence>
<dbReference type="InterPro" id="IPR051395">
    <property type="entry name" value="Cytochrome_c_Peroxidase/MauG"/>
</dbReference>
<comment type="caution">
    <text evidence="8">The sequence shown here is derived from an EMBL/GenBank/DDBJ whole genome shotgun (WGS) entry which is preliminary data.</text>
</comment>
<keyword evidence="3 6" id="KW-0479">Metal-binding</keyword>
<dbReference type="Gene3D" id="1.10.760.10">
    <property type="entry name" value="Cytochrome c-like domain"/>
    <property type="match status" value="2"/>
</dbReference>
<feature type="domain" description="Cytochrome c" evidence="7">
    <location>
        <begin position="64"/>
        <end position="194"/>
    </location>
</feature>
<dbReference type="GO" id="GO:0030313">
    <property type="term" value="C:cell envelope"/>
    <property type="evidence" value="ECO:0007669"/>
    <property type="project" value="UniProtKB-SubCell"/>
</dbReference>
<sequence length="351" mass="37588">MSSPSPSKSSRRGAALARVLAPLVGAALVAGAVFAIGGSGVGRSWGAAQSYAIAPIVPLPVDPAKAVLGGMLFEDERLSHDDQTSCATCHDLKKGGVGPSPAKPRNGAKSAFDTLSVFNAVFNYRLNWLGEFSSLEEAIDSAVDDPAELATNWNDMLTKLKADPLYADRFRALYGGGWDKAAVLDALVQFQRTLVTPDSRFDRFLRDQEGAITAEEEKGFRLFEGFGCIACHQGRNVGGNLVQKFGVFAKPAGDRKMMKPADLGRIAITGLERDRFVFRVPSLRNVAVTAPYLHDGSVASLEEVVAIMGRTQLGRELGTSDIDLIVKFLRTLTGRYQGVPLDQAEDVGAAK</sequence>
<dbReference type="AlphaFoldDB" id="A0A7W6GFL8"/>
<evidence type="ECO:0000313" key="9">
    <source>
        <dbReference type="Proteomes" id="UP000528964"/>
    </source>
</evidence>
<dbReference type="PANTHER" id="PTHR30600">
    <property type="entry name" value="CYTOCHROME C PEROXIDASE-RELATED"/>
    <property type="match status" value="1"/>
</dbReference>
<dbReference type="Pfam" id="PF03150">
    <property type="entry name" value="CCP_MauG"/>
    <property type="match status" value="1"/>
</dbReference>
<proteinExistence type="predicted"/>
<reference evidence="8 9" key="1">
    <citation type="submission" date="2020-08" db="EMBL/GenBank/DDBJ databases">
        <title>Genomic Encyclopedia of Type Strains, Phase IV (KMG-IV): sequencing the most valuable type-strain genomes for metagenomic binning, comparative biology and taxonomic classification.</title>
        <authorList>
            <person name="Goeker M."/>
        </authorList>
    </citation>
    <scope>NUCLEOTIDE SEQUENCE [LARGE SCALE GENOMIC DNA]</scope>
    <source>
        <strain evidence="8 9">DSM 25481</strain>
    </source>
</reference>
<keyword evidence="4 8" id="KW-0560">Oxidoreductase</keyword>
<dbReference type="EC" id="1.11.1.5" evidence="8"/>
<dbReference type="InterPro" id="IPR009056">
    <property type="entry name" value="Cyt_c-like_dom"/>
</dbReference>
<evidence type="ECO:0000256" key="5">
    <source>
        <dbReference type="ARBA" id="ARBA00023004"/>
    </source>
</evidence>
<keyword evidence="2 6" id="KW-0349">Heme</keyword>
<comment type="subcellular location">
    <subcellularLocation>
        <location evidence="1">Cell envelope</location>
    </subcellularLocation>
</comment>
<dbReference type="GO" id="GO:0020037">
    <property type="term" value="F:heme binding"/>
    <property type="evidence" value="ECO:0007669"/>
    <property type="project" value="InterPro"/>
</dbReference>
<dbReference type="EMBL" id="JACIDR010000001">
    <property type="protein sequence ID" value="MBB3971794.1"/>
    <property type="molecule type" value="Genomic_DNA"/>
</dbReference>
<evidence type="ECO:0000256" key="1">
    <source>
        <dbReference type="ARBA" id="ARBA00004196"/>
    </source>
</evidence>
<keyword evidence="8" id="KW-0575">Peroxidase</keyword>
<dbReference type="InterPro" id="IPR036909">
    <property type="entry name" value="Cyt_c-like_dom_sf"/>
</dbReference>
<name>A0A7W6GFL8_9HYPH</name>
<organism evidence="8 9">
    <name type="scientific">Hansschlegelia beijingensis</name>
    <dbReference type="NCBI Taxonomy" id="1133344"/>
    <lineage>
        <taxon>Bacteria</taxon>
        <taxon>Pseudomonadati</taxon>
        <taxon>Pseudomonadota</taxon>
        <taxon>Alphaproteobacteria</taxon>
        <taxon>Hyphomicrobiales</taxon>
        <taxon>Methylopilaceae</taxon>
        <taxon>Hansschlegelia</taxon>
    </lineage>
</organism>
<dbReference type="GO" id="GO:0009055">
    <property type="term" value="F:electron transfer activity"/>
    <property type="evidence" value="ECO:0007669"/>
    <property type="project" value="InterPro"/>
</dbReference>
<keyword evidence="9" id="KW-1185">Reference proteome</keyword>
<evidence type="ECO:0000256" key="4">
    <source>
        <dbReference type="ARBA" id="ARBA00023002"/>
    </source>
</evidence>
<feature type="domain" description="Cytochrome c" evidence="7">
    <location>
        <begin position="214"/>
        <end position="333"/>
    </location>
</feature>